<evidence type="ECO:0000256" key="2">
    <source>
        <dbReference type="ARBA" id="ARBA00023002"/>
    </source>
</evidence>
<dbReference type="Gene3D" id="3.30.1370.60">
    <property type="entry name" value="Hypothetical oxidoreductase yiak, domain 2"/>
    <property type="match status" value="1"/>
</dbReference>
<dbReference type="Gene3D" id="1.10.1530.10">
    <property type="match status" value="1"/>
</dbReference>
<proteinExistence type="inferred from homology"/>
<dbReference type="InterPro" id="IPR036111">
    <property type="entry name" value="Mal/L-sulfo/L-lacto_DH-like_sf"/>
</dbReference>
<dbReference type="Proteomes" id="UP000294692">
    <property type="component" value="Unassembled WGS sequence"/>
</dbReference>
<evidence type="ECO:0000256" key="1">
    <source>
        <dbReference type="ARBA" id="ARBA00006056"/>
    </source>
</evidence>
<dbReference type="AlphaFoldDB" id="A0A4R3V0U6"/>
<reference evidence="3 4" key="1">
    <citation type="submission" date="2019-03" db="EMBL/GenBank/DDBJ databases">
        <title>Genomic Encyclopedia of Type Strains, Phase IV (KMG-IV): sequencing the most valuable type-strain genomes for metagenomic binning, comparative biology and taxonomic classification.</title>
        <authorList>
            <person name="Goeker M."/>
        </authorList>
    </citation>
    <scope>NUCLEOTIDE SEQUENCE [LARGE SCALE GENOMIC DNA]</scope>
    <source>
        <strain evidence="3 4">DSM 100048</strain>
    </source>
</reference>
<accession>A0A4R3V0U6</accession>
<dbReference type="InterPro" id="IPR003767">
    <property type="entry name" value="Malate/L-lactate_DH-like"/>
</dbReference>
<dbReference type="SUPFAM" id="SSF89733">
    <property type="entry name" value="L-sulfolactate dehydrogenase-like"/>
    <property type="match status" value="1"/>
</dbReference>
<dbReference type="RefSeq" id="WP_132476999.1">
    <property type="nucleotide sequence ID" value="NZ_JBHRVM010000001.1"/>
</dbReference>
<evidence type="ECO:0000313" key="3">
    <source>
        <dbReference type="EMBL" id="TCU98326.1"/>
    </source>
</evidence>
<dbReference type="Pfam" id="PF02615">
    <property type="entry name" value="Ldh_2"/>
    <property type="match status" value="1"/>
</dbReference>
<comment type="similarity">
    <text evidence="1">Belongs to the LDH2/MDH2 oxidoreductase family.</text>
</comment>
<dbReference type="EMBL" id="SMBX01000005">
    <property type="protein sequence ID" value="TCU98326.1"/>
    <property type="molecule type" value="Genomic_DNA"/>
</dbReference>
<dbReference type="InterPro" id="IPR043143">
    <property type="entry name" value="Mal/L-sulf/L-lact_DH-like_NADP"/>
</dbReference>
<dbReference type="GO" id="GO:0016491">
    <property type="term" value="F:oxidoreductase activity"/>
    <property type="evidence" value="ECO:0007669"/>
    <property type="project" value="UniProtKB-KW"/>
</dbReference>
<sequence length="384" mass="41081">METAPSNGGQSSVPVHVAADQVRAQIVALLEAWGMDAQQVRDTARVMVETDLSGVDSHGISMLMDYDQSRRSGKLNLRAKPRIVRQTPVTAVVDADAGLGHPAALMGMELAMQRARAVGVGVVVVRNSHHFGAAGYYARMASEQGLLGLCMSATRTINTVPTRARVPVLGTNPIAFSAPAGRNRPFSLDMATSSSASNKVKVYELRGDSLPAGWVLDEHAQPVTDASQAMEILFRRPKHMGGGLTPLGGTPQMASHKGYGLAMMVHILAGTLSGASFSPIRVKTQRPEDPDNLGHFFCAIDPASFREEGEFESDLDAVIDTLHAAEPVDPELPVLVHGDPEAQARERRLKEGIPLASSLVEKIRRLCLDANVPFLLDNACENAS</sequence>
<dbReference type="InterPro" id="IPR043144">
    <property type="entry name" value="Mal/L-sulf/L-lact_DH-like_ah"/>
</dbReference>
<dbReference type="PANTHER" id="PTHR11091:SF0">
    <property type="entry name" value="MALATE DEHYDROGENASE"/>
    <property type="match status" value="1"/>
</dbReference>
<keyword evidence="2" id="KW-0560">Oxidoreductase</keyword>
<dbReference type="PANTHER" id="PTHR11091">
    <property type="entry name" value="OXIDOREDUCTASE-RELATED"/>
    <property type="match status" value="1"/>
</dbReference>
<comment type="caution">
    <text evidence="3">The sequence shown here is derived from an EMBL/GenBank/DDBJ whole genome shotgun (WGS) entry which is preliminary data.</text>
</comment>
<protein>
    <submittedName>
        <fullName evidence="3">LDH2 family malate/lactate/ureidoglycolate dehydrogenase</fullName>
    </submittedName>
</protein>
<dbReference type="OrthoDB" id="924592at2"/>
<organism evidence="3 4">
    <name type="scientific">Paracandidimonas soli</name>
    <dbReference type="NCBI Taxonomy" id="1917182"/>
    <lineage>
        <taxon>Bacteria</taxon>
        <taxon>Pseudomonadati</taxon>
        <taxon>Pseudomonadota</taxon>
        <taxon>Betaproteobacteria</taxon>
        <taxon>Burkholderiales</taxon>
        <taxon>Alcaligenaceae</taxon>
        <taxon>Paracandidimonas</taxon>
    </lineage>
</organism>
<keyword evidence="4" id="KW-1185">Reference proteome</keyword>
<name>A0A4R3V0U6_9BURK</name>
<gene>
    <name evidence="3" type="ORF">EV686_10523</name>
</gene>
<evidence type="ECO:0000313" key="4">
    <source>
        <dbReference type="Proteomes" id="UP000294692"/>
    </source>
</evidence>